<reference evidence="3" key="1">
    <citation type="journal article" date="2009" name="Chem. Biol.">
        <title>Novel chemistry in the biosynthesis of the antibiotic chondrochlorens.</title>
        <authorList>
            <person name="Rachid S."/>
            <person name="Scharfe M."/>
            <person name="Bloecker H."/>
            <person name="Weissman K.J."/>
            <person name="Mueller R."/>
        </authorList>
    </citation>
    <scope>NUCLEOTIDE SEQUENCE</scope>
    <source>
        <strain evidence="3">Cmc5</strain>
    </source>
</reference>
<keyword evidence="4" id="KW-1185">Reference proteome</keyword>
<protein>
    <submittedName>
        <fullName evidence="2">D-alanyl carrier protein</fullName>
    </submittedName>
</protein>
<dbReference type="Pfam" id="PF00550">
    <property type="entry name" value="PP-binding"/>
    <property type="match status" value="1"/>
</dbReference>
<evidence type="ECO:0000313" key="2">
    <source>
        <dbReference type="EMBL" id="AKT41170.1"/>
    </source>
</evidence>
<evidence type="ECO:0000259" key="1">
    <source>
        <dbReference type="PROSITE" id="PS50075"/>
    </source>
</evidence>
<gene>
    <name evidence="2" type="ORF">CMC5_053310</name>
</gene>
<dbReference type="EMBL" id="AM988861">
    <property type="protein sequence ID" value="CAQ43081.1"/>
    <property type="molecule type" value="Genomic_DNA"/>
</dbReference>
<evidence type="ECO:0000313" key="4">
    <source>
        <dbReference type="Proteomes" id="UP000067626"/>
    </source>
</evidence>
<dbReference type="OrthoDB" id="2625323at2"/>
<proteinExistence type="predicted"/>
<dbReference type="PROSITE" id="PS50075">
    <property type="entry name" value="CARRIER"/>
    <property type="match status" value="1"/>
</dbReference>
<name>B9ZUK2_CHOCO</name>
<dbReference type="STRING" id="52.CMC5_053310"/>
<dbReference type="Proteomes" id="UP000067626">
    <property type="component" value="Chromosome"/>
</dbReference>
<dbReference type="KEGG" id="ccro:CMC5_053310"/>
<accession>B9ZUK2</accession>
<sequence>MSDAKQTVKTFILRHFRGHELKDDEDIFGSGFVNSLFAMQLITFIEGEFKIRVENDDLDVQNFQTINAVTTLVERKLGGASSSSATASAD</sequence>
<organism evidence="3">
    <name type="scientific">Chondromyces crocatus</name>
    <dbReference type="NCBI Taxonomy" id="52"/>
    <lineage>
        <taxon>Bacteria</taxon>
        <taxon>Pseudomonadati</taxon>
        <taxon>Myxococcota</taxon>
        <taxon>Polyangia</taxon>
        <taxon>Polyangiales</taxon>
        <taxon>Polyangiaceae</taxon>
        <taxon>Chondromyces</taxon>
    </lineage>
</organism>
<feature type="domain" description="Carrier" evidence="1">
    <location>
        <begin position="1"/>
        <end position="77"/>
    </location>
</feature>
<dbReference type="SUPFAM" id="SSF47336">
    <property type="entry name" value="ACP-like"/>
    <property type="match status" value="1"/>
</dbReference>
<dbReference type="InterPro" id="IPR036736">
    <property type="entry name" value="ACP-like_sf"/>
</dbReference>
<dbReference type="Gene3D" id="1.10.1200.10">
    <property type="entry name" value="ACP-like"/>
    <property type="match status" value="1"/>
</dbReference>
<reference evidence="2 4" key="2">
    <citation type="submission" date="2015-07" db="EMBL/GenBank/DDBJ databases">
        <title>Genome analysis of myxobacterium Chondromyces crocatus Cm c5 reveals a high potential for natural compound synthesis and the genetic basis for the loss of fruiting body formation.</title>
        <authorList>
            <person name="Zaburannyi N."/>
            <person name="Bunk B."/>
            <person name="Maier J."/>
            <person name="Overmann J."/>
            <person name="Mueller R."/>
        </authorList>
    </citation>
    <scope>NUCLEOTIDE SEQUENCE [LARGE SCALE GENOMIC DNA]</scope>
    <source>
        <strain evidence="2 4">Cm c5</strain>
    </source>
</reference>
<dbReference type="InterPro" id="IPR009081">
    <property type="entry name" value="PP-bd_ACP"/>
</dbReference>
<dbReference type="RefSeq" id="WP_050432985.1">
    <property type="nucleotide sequence ID" value="NZ_CP012159.1"/>
</dbReference>
<evidence type="ECO:0000313" key="3">
    <source>
        <dbReference type="EMBL" id="CAQ43081.1"/>
    </source>
</evidence>
<dbReference type="AlphaFoldDB" id="B9ZUK2"/>
<dbReference type="EMBL" id="CP012159">
    <property type="protein sequence ID" value="AKT41170.1"/>
    <property type="molecule type" value="Genomic_DNA"/>
</dbReference>